<gene>
    <name evidence="2" type="ORF">EFQ99_17755</name>
</gene>
<proteinExistence type="predicted"/>
<dbReference type="OrthoDB" id="9057651at2"/>
<accession>A0A432PHY7</accession>
<organism evidence="2 3">
    <name type="scientific">Rhizobium vallis</name>
    <dbReference type="NCBI Taxonomy" id="634290"/>
    <lineage>
        <taxon>Bacteria</taxon>
        <taxon>Pseudomonadati</taxon>
        <taxon>Pseudomonadota</taxon>
        <taxon>Alphaproteobacteria</taxon>
        <taxon>Hyphomicrobiales</taxon>
        <taxon>Rhizobiaceae</taxon>
        <taxon>Rhizobium/Agrobacterium group</taxon>
        <taxon>Rhizobium</taxon>
    </lineage>
</organism>
<dbReference type="AlphaFoldDB" id="A0A432PHY7"/>
<keyword evidence="3" id="KW-1185">Reference proteome</keyword>
<comment type="caution">
    <text evidence="2">The sequence shown here is derived from an EMBL/GenBank/DDBJ whole genome shotgun (WGS) entry which is preliminary data.</text>
</comment>
<keyword evidence="1" id="KW-0732">Signal</keyword>
<evidence type="ECO:0000313" key="2">
    <source>
        <dbReference type="EMBL" id="RUM23848.1"/>
    </source>
</evidence>
<feature type="chain" id="PRO_5019547975" evidence="1">
    <location>
        <begin position="35"/>
        <end position="272"/>
    </location>
</feature>
<evidence type="ECO:0000256" key="1">
    <source>
        <dbReference type="SAM" id="SignalP"/>
    </source>
</evidence>
<sequence>MPKHTQQTKQFPGTTAIQKIALVCLLLSSPPAFASQWETIATIPGLEYLPDSAHRIGSHVYVVHRNTPREGGANFVIANEVDCENEALRISWADGSLGDVKGRYYNEGKSHDHYAATNFKSAETDKVFFNWACTLPLQPEHLINLRREREETLTQIDIGSVKREGPIATLWMRHDYPAISLDPPYNAPFDSKREFVQVNCDTNLYRVSVGYDFMPDGTVTDGMIAPEGDDSELTPSDSYAAAKEIGCRSTLNPIDIVGIGGPTIRPKASSLP</sequence>
<protein>
    <submittedName>
        <fullName evidence="2">Uncharacterized protein</fullName>
    </submittedName>
</protein>
<dbReference type="EMBL" id="RJTH01000006">
    <property type="protein sequence ID" value="RUM23848.1"/>
    <property type="molecule type" value="Genomic_DNA"/>
</dbReference>
<feature type="signal peptide" evidence="1">
    <location>
        <begin position="1"/>
        <end position="34"/>
    </location>
</feature>
<dbReference type="RefSeq" id="WP_126922315.1">
    <property type="nucleotide sequence ID" value="NZ_ML133691.1"/>
</dbReference>
<evidence type="ECO:0000313" key="3">
    <source>
        <dbReference type="Proteomes" id="UP000278823"/>
    </source>
</evidence>
<dbReference type="Proteomes" id="UP000278823">
    <property type="component" value="Unassembled WGS sequence"/>
</dbReference>
<name>A0A432PHY7_9HYPH</name>
<reference evidence="3" key="1">
    <citation type="submission" date="2018-11" db="EMBL/GenBank/DDBJ databases">
        <title>Rhizobium chutanense sp. nov., isolated from root nodules of Phaseolus vulgaris in China.</title>
        <authorList>
            <person name="Huo Y."/>
        </authorList>
    </citation>
    <scope>NUCLEOTIDE SEQUENCE [LARGE SCALE GENOMIC DNA]</scope>
    <source>
        <strain evidence="3">CCBAU 65647</strain>
    </source>
</reference>